<dbReference type="GO" id="GO:0022904">
    <property type="term" value="P:respiratory electron transport chain"/>
    <property type="evidence" value="ECO:0007669"/>
    <property type="project" value="TreeGrafter"/>
</dbReference>
<evidence type="ECO:0000313" key="19">
    <source>
        <dbReference type="EMBL" id="MBB6146311.1"/>
    </source>
</evidence>
<keyword evidence="9" id="KW-1278">Translocase</keyword>
<evidence type="ECO:0000256" key="2">
    <source>
        <dbReference type="ARBA" id="ARBA00004673"/>
    </source>
</evidence>
<feature type="transmembrane region" description="Helical" evidence="17">
    <location>
        <begin position="185"/>
        <end position="211"/>
    </location>
</feature>
<feature type="transmembrane region" description="Helical" evidence="17">
    <location>
        <begin position="271"/>
        <end position="294"/>
    </location>
</feature>
<dbReference type="GO" id="GO:0046872">
    <property type="term" value="F:metal ion binding"/>
    <property type="evidence" value="ECO:0007669"/>
    <property type="project" value="UniProtKB-KW"/>
</dbReference>
<keyword evidence="5 16" id="KW-0349">Heme</keyword>
<evidence type="ECO:0000256" key="3">
    <source>
        <dbReference type="ARBA" id="ARBA00022448"/>
    </source>
</evidence>
<proteinExistence type="inferred from homology"/>
<name>A0A841K596_9BACT</name>
<dbReference type="UniPathway" id="UPA00705"/>
<evidence type="ECO:0000256" key="16">
    <source>
        <dbReference type="RuleBase" id="RU000370"/>
    </source>
</evidence>
<organism evidence="19 20">
    <name type="scientific">Silvibacterium bohemicum</name>
    <dbReference type="NCBI Taxonomy" id="1577686"/>
    <lineage>
        <taxon>Bacteria</taxon>
        <taxon>Pseudomonadati</taxon>
        <taxon>Acidobacteriota</taxon>
        <taxon>Terriglobia</taxon>
        <taxon>Terriglobales</taxon>
        <taxon>Acidobacteriaceae</taxon>
        <taxon>Silvibacterium</taxon>
    </lineage>
</organism>
<dbReference type="AlphaFoldDB" id="A0A841K596"/>
<keyword evidence="3 16" id="KW-0813">Transport</keyword>
<dbReference type="EC" id="7.1.1.9" evidence="17"/>
<dbReference type="PROSITE" id="PS50855">
    <property type="entry name" value="COX1"/>
    <property type="match status" value="1"/>
</dbReference>
<keyword evidence="10 16" id="KW-0249">Electron transport</keyword>
<evidence type="ECO:0000256" key="10">
    <source>
        <dbReference type="ARBA" id="ARBA00022982"/>
    </source>
</evidence>
<dbReference type="GO" id="GO:0015990">
    <property type="term" value="P:electron transport coupled proton transport"/>
    <property type="evidence" value="ECO:0007669"/>
    <property type="project" value="InterPro"/>
</dbReference>
<feature type="transmembrane region" description="Helical" evidence="17">
    <location>
        <begin position="223"/>
        <end position="251"/>
    </location>
</feature>
<dbReference type="InterPro" id="IPR014241">
    <property type="entry name" value="Cyt_c_oxidase_su1_bac"/>
</dbReference>
<dbReference type="PRINTS" id="PR01165">
    <property type="entry name" value="CYCOXIDASEI"/>
</dbReference>
<gene>
    <name evidence="19" type="ORF">HNQ77_004283</name>
</gene>
<dbReference type="GO" id="GO:0005886">
    <property type="term" value="C:plasma membrane"/>
    <property type="evidence" value="ECO:0007669"/>
    <property type="project" value="UniProtKB-SubCell"/>
</dbReference>
<feature type="transmembrane region" description="Helical" evidence="17">
    <location>
        <begin position="97"/>
        <end position="118"/>
    </location>
</feature>
<dbReference type="InterPro" id="IPR036927">
    <property type="entry name" value="Cyt_c_oxase-like_su1_sf"/>
</dbReference>
<feature type="transmembrane region" description="Helical" evidence="17">
    <location>
        <begin position="377"/>
        <end position="404"/>
    </location>
</feature>
<evidence type="ECO:0000256" key="4">
    <source>
        <dbReference type="ARBA" id="ARBA00022475"/>
    </source>
</evidence>
<accession>A0A841K596</accession>
<comment type="caution">
    <text evidence="19">The sequence shown here is derived from an EMBL/GenBank/DDBJ whole genome shotgun (WGS) entry which is preliminary data.</text>
</comment>
<evidence type="ECO:0000256" key="13">
    <source>
        <dbReference type="ARBA" id="ARBA00023008"/>
    </source>
</evidence>
<keyword evidence="8 17" id="KW-0479">Metal-binding</keyword>
<feature type="domain" description="Cytochrome oxidase subunit I profile" evidence="18">
    <location>
        <begin position="40"/>
        <end position="553"/>
    </location>
</feature>
<feature type="transmembrane region" description="Helical" evidence="17">
    <location>
        <begin position="448"/>
        <end position="473"/>
    </location>
</feature>
<keyword evidence="12 17" id="KW-0408">Iron</keyword>
<evidence type="ECO:0000256" key="6">
    <source>
        <dbReference type="ARBA" id="ARBA00022660"/>
    </source>
</evidence>
<dbReference type="Gene3D" id="1.20.210.10">
    <property type="entry name" value="Cytochrome c oxidase-like, subunit I domain"/>
    <property type="match status" value="1"/>
</dbReference>
<keyword evidence="20" id="KW-1185">Reference proteome</keyword>
<comment type="subcellular location">
    <subcellularLocation>
        <location evidence="1 17">Cell membrane</location>
        <topology evidence="1 17">Multi-pass membrane protein</topology>
    </subcellularLocation>
</comment>
<dbReference type="InterPro" id="IPR023615">
    <property type="entry name" value="Cyt_c_Oxase_su1_BS"/>
</dbReference>
<feature type="transmembrane region" description="Helical" evidence="17">
    <location>
        <begin position="306"/>
        <end position="330"/>
    </location>
</feature>
<dbReference type="RefSeq" id="WP_050058243.1">
    <property type="nucleotide sequence ID" value="NZ_JACHEK010000009.1"/>
</dbReference>
<dbReference type="NCBIfam" id="TIGR02891">
    <property type="entry name" value="CtaD_CoxA"/>
    <property type="match status" value="1"/>
</dbReference>
<keyword evidence="6 16" id="KW-0679">Respiratory chain</keyword>
<dbReference type="FunFam" id="1.20.210.10:FF:000006">
    <property type="entry name" value="Cytochrome c oxidase subunit 1"/>
    <property type="match status" value="1"/>
</dbReference>
<reference evidence="19 20" key="1">
    <citation type="submission" date="2020-08" db="EMBL/GenBank/DDBJ databases">
        <title>Genomic Encyclopedia of Type Strains, Phase IV (KMG-IV): sequencing the most valuable type-strain genomes for metagenomic binning, comparative biology and taxonomic classification.</title>
        <authorList>
            <person name="Goeker M."/>
        </authorList>
    </citation>
    <scope>NUCLEOTIDE SEQUENCE [LARGE SCALE GENOMIC DNA]</scope>
    <source>
        <strain evidence="19 20">DSM 103733</strain>
    </source>
</reference>
<keyword evidence="11 17" id="KW-1133">Transmembrane helix</keyword>
<dbReference type="PANTHER" id="PTHR10422:SF18">
    <property type="entry name" value="CYTOCHROME C OXIDASE SUBUNIT 1"/>
    <property type="match status" value="1"/>
</dbReference>
<dbReference type="InterPro" id="IPR023616">
    <property type="entry name" value="Cyt_c_oxase-like_su1_dom"/>
</dbReference>
<comment type="catalytic activity">
    <reaction evidence="15 17">
        <text>4 Fe(II)-[cytochrome c] + O2 + 8 H(+)(in) = 4 Fe(III)-[cytochrome c] + 2 H2O + 4 H(+)(out)</text>
        <dbReference type="Rhea" id="RHEA:11436"/>
        <dbReference type="Rhea" id="RHEA-COMP:10350"/>
        <dbReference type="Rhea" id="RHEA-COMP:14399"/>
        <dbReference type="ChEBI" id="CHEBI:15377"/>
        <dbReference type="ChEBI" id="CHEBI:15378"/>
        <dbReference type="ChEBI" id="CHEBI:15379"/>
        <dbReference type="ChEBI" id="CHEBI:29033"/>
        <dbReference type="ChEBI" id="CHEBI:29034"/>
        <dbReference type="EC" id="7.1.1.9"/>
    </reaction>
</comment>
<comment type="function">
    <text evidence="17">Cytochrome c oxidase is the component of the respiratory chain that catalyzes the reduction of oxygen to water. Subunits 1-3 form the functional core of the enzyme complex. CO I is the catalytic subunit of the enzyme. Electrons originating in cytochrome c are transferred via the copper A center of subunit 2 and heme A of subunit 1 to the bimetallic center formed by heme A3 and copper B.</text>
</comment>
<evidence type="ECO:0000256" key="14">
    <source>
        <dbReference type="ARBA" id="ARBA00023136"/>
    </source>
</evidence>
<feature type="transmembrane region" description="Helical" evidence="17">
    <location>
        <begin position="130"/>
        <end position="149"/>
    </location>
</feature>
<keyword evidence="14 17" id="KW-0472">Membrane</keyword>
<dbReference type="Proteomes" id="UP000538666">
    <property type="component" value="Unassembled WGS sequence"/>
</dbReference>
<evidence type="ECO:0000256" key="8">
    <source>
        <dbReference type="ARBA" id="ARBA00022723"/>
    </source>
</evidence>
<dbReference type="OrthoDB" id="9759913at2"/>
<comment type="pathway">
    <text evidence="2 17">Energy metabolism; oxidative phosphorylation.</text>
</comment>
<evidence type="ECO:0000256" key="17">
    <source>
        <dbReference type="RuleBase" id="RU363061"/>
    </source>
</evidence>
<keyword evidence="4 17" id="KW-1003">Cell membrane</keyword>
<dbReference type="PROSITE" id="PS00077">
    <property type="entry name" value="COX1_CUB"/>
    <property type="match status" value="1"/>
</dbReference>
<feature type="transmembrane region" description="Helical" evidence="17">
    <location>
        <begin position="416"/>
        <end position="436"/>
    </location>
</feature>
<dbReference type="Pfam" id="PF00115">
    <property type="entry name" value="COX1"/>
    <property type="match status" value="1"/>
</dbReference>
<keyword evidence="7 16" id="KW-0812">Transmembrane</keyword>
<feature type="transmembrane region" description="Helical" evidence="17">
    <location>
        <begin position="493"/>
        <end position="514"/>
    </location>
</feature>
<dbReference type="GO" id="GO:0006119">
    <property type="term" value="P:oxidative phosphorylation"/>
    <property type="evidence" value="ECO:0007669"/>
    <property type="project" value="UniProtKB-UniPathway"/>
</dbReference>
<evidence type="ECO:0000256" key="7">
    <source>
        <dbReference type="ARBA" id="ARBA00022692"/>
    </source>
</evidence>
<dbReference type="InterPro" id="IPR000883">
    <property type="entry name" value="Cyt_C_Oxase_1"/>
</dbReference>
<keyword evidence="13 17" id="KW-0186">Copper</keyword>
<protein>
    <recommendedName>
        <fullName evidence="17">Cytochrome c oxidase subunit 1</fullName>
        <ecNumber evidence="17">7.1.1.9</ecNumber>
    </recommendedName>
</protein>
<dbReference type="SUPFAM" id="SSF81442">
    <property type="entry name" value="Cytochrome c oxidase subunit I-like"/>
    <property type="match status" value="1"/>
</dbReference>
<evidence type="ECO:0000256" key="5">
    <source>
        <dbReference type="ARBA" id="ARBA00022617"/>
    </source>
</evidence>
<evidence type="ECO:0000256" key="12">
    <source>
        <dbReference type="ARBA" id="ARBA00023004"/>
    </source>
</evidence>
<feature type="transmembrane region" description="Helical" evidence="17">
    <location>
        <begin position="342"/>
        <end position="365"/>
    </location>
</feature>
<evidence type="ECO:0000256" key="15">
    <source>
        <dbReference type="ARBA" id="ARBA00047816"/>
    </source>
</evidence>
<dbReference type="PANTHER" id="PTHR10422">
    <property type="entry name" value="CYTOCHROME C OXIDASE SUBUNIT 1"/>
    <property type="match status" value="1"/>
</dbReference>
<evidence type="ECO:0000259" key="18">
    <source>
        <dbReference type="PROSITE" id="PS50855"/>
    </source>
</evidence>
<sequence>MADSTFPNPAVPIAGGAHGALDVTPPDVRKHSVLEILHSWITTVDHKKLGILYMLYGIFFLLVAGAEAIAIRIQLAVPNNHFLSPQVYNRFFTMHGTTMVFLVGMTMIFGFANYLVPLMIGARDMAFPRLNAFSFWVTAFGGLLLYYSFLGGSGLYGVGNAPDVGWFAYAPLTARAFSPGHATDYWAIALIVSGFGTVGTAINVVATALCMRCKGMTLMRMPLFVWLFVVVSGLTLVTITPLTAAQIMLLVDRYLGGHFFDTQAGGSAVAWMHFFWIFGHPEVYVLVLPAFAIANEVIPVFSRKAIFGYAAMVAASVGIAFVSLGVWAHHMFTVGMTSASNAFFTLSTMLVGIPTGIKIFNWLATMWGGRIRFATPMLFLTAFVFQFLLSGLTGIMLAVAPWNWQLHNSYFVIAHFHYVLVGAIVTAIFGGIYYWFPKATGRMLNERLGKWHFWLFTIGFHITFDVMHIPGLLGMPRSIYTYEADRGWGTLNMIVSIGGVIQGIAVLIFAYNMIVSLRSGEKAGNDPWDAWTLEWATSSPPPDYNFATDPVVSSRRPLWDLKHPEDPDWKYEA</sequence>
<feature type="transmembrane region" description="Helical" evidence="17">
    <location>
        <begin position="53"/>
        <end position="77"/>
    </location>
</feature>
<dbReference type="GO" id="GO:0020037">
    <property type="term" value="F:heme binding"/>
    <property type="evidence" value="ECO:0007669"/>
    <property type="project" value="InterPro"/>
</dbReference>
<comment type="similarity">
    <text evidence="16">Belongs to the heme-copper respiratory oxidase family.</text>
</comment>
<evidence type="ECO:0000256" key="1">
    <source>
        <dbReference type="ARBA" id="ARBA00004651"/>
    </source>
</evidence>
<dbReference type="EMBL" id="JACHEK010000009">
    <property type="protein sequence ID" value="MBB6146311.1"/>
    <property type="molecule type" value="Genomic_DNA"/>
</dbReference>
<evidence type="ECO:0000256" key="11">
    <source>
        <dbReference type="ARBA" id="ARBA00022989"/>
    </source>
</evidence>
<evidence type="ECO:0000313" key="20">
    <source>
        <dbReference type="Proteomes" id="UP000538666"/>
    </source>
</evidence>
<evidence type="ECO:0000256" key="9">
    <source>
        <dbReference type="ARBA" id="ARBA00022967"/>
    </source>
</evidence>
<dbReference type="CDD" id="cd01662">
    <property type="entry name" value="Ubiquinol_Oxidase_I"/>
    <property type="match status" value="1"/>
</dbReference>
<dbReference type="GO" id="GO:0004129">
    <property type="term" value="F:cytochrome-c oxidase activity"/>
    <property type="evidence" value="ECO:0007669"/>
    <property type="project" value="UniProtKB-EC"/>
</dbReference>